<gene>
    <name evidence="2" type="ORF">GAH_01997</name>
</gene>
<feature type="transmembrane region" description="Helical" evidence="1">
    <location>
        <begin position="6"/>
        <end position="31"/>
    </location>
</feature>
<keyword evidence="3" id="KW-1185">Reference proteome</keyword>
<keyword evidence="2" id="KW-0966">Cell projection</keyword>
<dbReference type="HOGENOM" id="CLU_134827_1_0_2"/>
<evidence type="ECO:0000256" key="1">
    <source>
        <dbReference type="SAM" id="Phobius"/>
    </source>
</evidence>
<keyword evidence="1" id="KW-0472">Membrane</keyword>
<organism evidence="2 3">
    <name type="scientific">Geoglobus ahangari</name>
    <dbReference type="NCBI Taxonomy" id="113653"/>
    <lineage>
        <taxon>Archaea</taxon>
        <taxon>Methanobacteriati</taxon>
        <taxon>Methanobacteriota</taxon>
        <taxon>Archaeoglobi</taxon>
        <taxon>Archaeoglobales</taxon>
        <taxon>Archaeoglobaceae</taxon>
        <taxon>Geoglobus</taxon>
    </lineage>
</organism>
<keyword evidence="1" id="KW-0812">Transmembrane</keyword>
<evidence type="ECO:0000313" key="2">
    <source>
        <dbReference type="EMBL" id="AKG90732.1"/>
    </source>
</evidence>
<dbReference type="GeneID" id="24804561"/>
<keyword evidence="1" id="KW-1133">Transmembrane helix</keyword>
<accession>A0A0F7IFU7</accession>
<keyword evidence="2" id="KW-0282">Flagellum</keyword>
<dbReference type="PANTHER" id="PTHR42200">
    <property type="entry name" value="ARCHAEAL FLAGELLA-RELATED PROTEIN F-RELATED"/>
    <property type="match status" value="1"/>
</dbReference>
<dbReference type="Pfam" id="PF01917">
    <property type="entry name" value="Flagellin_arch-type"/>
    <property type="match status" value="1"/>
</dbReference>
<dbReference type="EMBL" id="CP011267">
    <property type="protein sequence ID" value="AKG90732.1"/>
    <property type="molecule type" value="Genomic_DNA"/>
</dbReference>
<dbReference type="InterPro" id="IPR002774">
    <property type="entry name" value="Flagellin_arc-type"/>
</dbReference>
<dbReference type="PANTHER" id="PTHR42200:SF1">
    <property type="entry name" value="FLAGELLA-RELATED PROTEIN G-RELATED"/>
    <property type="match status" value="1"/>
</dbReference>
<dbReference type="Proteomes" id="UP000034723">
    <property type="component" value="Chromosome"/>
</dbReference>
<keyword evidence="2" id="KW-0969">Cilium</keyword>
<dbReference type="RefSeq" id="WP_048096484.1">
    <property type="nucleotide sequence ID" value="NZ_CP011267.1"/>
</dbReference>
<dbReference type="STRING" id="113653.GAH_01997"/>
<dbReference type="OrthoDB" id="183655at2157"/>
<reference evidence="2 3" key="1">
    <citation type="submission" date="2015-04" db="EMBL/GenBank/DDBJ databases">
        <title>The complete genome sequence of the hyperthermophilic, obligate iron-reducing archaeon Geoglobus ahangari strain 234T.</title>
        <authorList>
            <person name="Manzella M.P."/>
            <person name="Holmes D.E."/>
            <person name="Rocheleau J.M."/>
            <person name="Chung A."/>
            <person name="Reguera G."/>
            <person name="Kashefi K."/>
        </authorList>
    </citation>
    <scope>NUCLEOTIDE SEQUENCE [LARGE SCALE GENOMIC DNA]</scope>
    <source>
        <strain evidence="2 3">234</strain>
    </source>
</reference>
<sequence>MGFGEVATHLIIFITAVIIASSASAVMFITVQKIAIEANEQGENLKKLVGTDFEIINDPVNVVYNSTLGAYIIYLKNTGTEELYTTNKTLTVMLNGTVVDFTSDKVSIKPGETATLYVYTPQLSGDVRLSVISDVGVKKTFEFQG</sequence>
<dbReference type="KEGG" id="gah:GAH_01997"/>
<dbReference type="GO" id="GO:0097588">
    <property type="term" value="P:archaeal or bacterial-type flagellum-dependent cell motility"/>
    <property type="evidence" value="ECO:0007669"/>
    <property type="project" value="InterPro"/>
</dbReference>
<proteinExistence type="predicted"/>
<dbReference type="GO" id="GO:0005198">
    <property type="term" value="F:structural molecule activity"/>
    <property type="evidence" value="ECO:0007669"/>
    <property type="project" value="InterPro"/>
</dbReference>
<dbReference type="AlphaFoldDB" id="A0A0F7IFU7"/>
<name>A0A0F7IFU7_9EURY</name>
<evidence type="ECO:0000313" key="3">
    <source>
        <dbReference type="Proteomes" id="UP000034723"/>
    </source>
</evidence>
<protein>
    <submittedName>
        <fullName evidence="2">Putative archaeal flagellar protein G</fullName>
    </submittedName>
</protein>
<dbReference type="InParanoid" id="A0A0F7IFU7"/>